<dbReference type="UniPathway" id="UPA00637"/>
<evidence type="ECO:0000256" key="3">
    <source>
        <dbReference type="ARBA" id="ARBA00009284"/>
    </source>
</evidence>
<comment type="similarity">
    <text evidence="3">Belongs to the OpgD/OpgG family.</text>
</comment>
<sequence length="518" mass="58381">MQRRDFIRTAASMFAACGLPSGALLAANVKVGPADGEAQPFDFDRLKALAAKLAESPYRPDEPPLPNALTHLTPQRYQRIKYRRDQALWHGRDGELEAQFFHVGMGFKQRVRVHELDPASGLAREIHFHPWLFDYAGADLDPTTLTGDYGFAGVRIRRRPHLDYQDQVSFLGASYFRAIDDSLQFGLSARGLAIDAGDGYGEEFPNFTRFWLETPPPDSTRLTLYALLESPSLTGAYRFVIDCQVEGVKMDITPELYLRHDIDRLGVAPMTSMFAVGKTQPMAVDTFHAQLHDSDRLSIQRSDGEWICRPLRNPRRLARQRFEDDETPRGFGLIQADHDFANYQDTEDRYDLRPSLWVEPLGDWGKGAIELLELPTRGETSDNIGAYWIPAAPTRAGDRLRLPYRLHWSALPPVTTELARVHASFAGAAQAPGVRRFAVDFSGALDELGQGERITPRLEASHGHLEDIRLIESPARDACRVQFDWRADDDPGPVTLWLSLRAGDRAASETWCYRFEMA</sequence>
<dbReference type="AlphaFoldDB" id="A0A172YAN6"/>
<dbReference type="InterPro" id="IPR014756">
    <property type="entry name" value="Ig_E-set"/>
</dbReference>
<comment type="pathway">
    <text evidence="2">Glycan metabolism; osmoregulated periplasmic glucan (OPG) biosynthesis.</text>
</comment>
<keyword evidence="5" id="KW-0574">Periplasm</keyword>
<dbReference type="EMBL" id="CP015243">
    <property type="protein sequence ID" value="ANF56313.1"/>
    <property type="molecule type" value="Genomic_DNA"/>
</dbReference>
<dbReference type="PANTHER" id="PTHR30504">
    <property type="entry name" value="GLUCANS BIOSYNTHESIS PROTEIN"/>
    <property type="match status" value="1"/>
</dbReference>
<dbReference type="Pfam" id="PF04349">
    <property type="entry name" value="MdoG"/>
    <property type="match status" value="1"/>
</dbReference>
<dbReference type="GO" id="GO:0030246">
    <property type="term" value="F:carbohydrate binding"/>
    <property type="evidence" value="ECO:0007669"/>
    <property type="project" value="InterPro"/>
</dbReference>
<feature type="domain" description="Glucan biosynthesis periplasmic MdoG C-terminal" evidence="7">
    <location>
        <begin position="41"/>
        <end position="515"/>
    </location>
</feature>
<dbReference type="InterPro" id="IPR011013">
    <property type="entry name" value="Gal_mutarotase_sf_dom"/>
</dbReference>
<evidence type="ECO:0000256" key="2">
    <source>
        <dbReference type="ARBA" id="ARBA00005001"/>
    </source>
</evidence>
<evidence type="ECO:0000256" key="5">
    <source>
        <dbReference type="ARBA" id="ARBA00022764"/>
    </source>
</evidence>
<dbReference type="GO" id="GO:0030288">
    <property type="term" value="C:outer membrane-bounded periplasmic space"/>
    <property type="evidence" value="ECO:0007669"/>
    <property type="project" value="TreeGrafter"/>
</dbReference>
<dbReference type="GO" id="GO:0003824">
    <property type="term" value="F:catalytic activity"/>
    <property type="evidence" value="ECO:0007669"/>
    <property type="project" value="InterPro"/>
</dbReference>
<evidence type="ECO:0000259" key="7">
    <source>
        <dbReference type="Pfam" id="PF04349"/>
    </source>
</evidence>
<dbReference type="GO" id="GO:0051274">
    <property type="term" value="P:beta-glucan biosynthetic process"/>
    <property type="evidence" value="ECO:0007669"/>
    <property type="project" value="TreeGrafter"/>
</dbReference>
<dbReference type="Gene3D" id="2.60.40.10">
    <property type="entry name" value="Immunoglobulins"/>
    <property type="match status" value="1"/>
</dbReference>
<proteinExistence type="inferred from homology"/>
<keyword evidence="4 6" id="KW-0732">Signal</keyword>
<dbReference type="RefSeq" id="WP_064121299.1">
    <property type="nucleotide sequence ID" value="NZ_CP015243.1"/>
</dbReference>
<evidence type="ECO:0000256" key="1">
    <source>
        <dbReference type="ARBA" id="ARBA00004418"/>
    </source>
</evidence>
<dbReference type="SUPFAM" id="SSF81296">
    <property type="entry name" value="E set domains"/>
    <property type="match status" value="1"/>
</dbReference>
<dbReference type="Gene3D" id="2.70.98.10">
    <property type="match status" value="1"/>
</dbReference>
<dbReference type="SUPFAM" id="SSF74650">
    <property type="entry name" value="Galactose mutarotase-like"/>
    <property type="match status" value="1"/>
</dbReference>
<comment type="subcellular location">
    <subcellularLocation>
        <location evidence="1">Periplasm</location>
    </subcellularLocation>
</comment>
<reference evidence="8 9" key="1">
    <citation type="submission" date="2016-04" db="EMBL/GenBank/DDBJ databases">
        <title>Complete Genome Sequence of Halotalea alkalilenta IHB B 13600.</title>
        <authorList>
            <person name="Swarnkar M.K."/>
            <person name="Sharma A."/>
            <person name="Kaushal K."/>
            <person name="Soni R."/>
            <person name="Rana S."/>
            <person name="Singh A.K."/>
            <person name="Gulati A."/>
        </authorList>
    </citation>
    <scope>NUCLEOTIDE SEQUENCE [LARGE SCALE GENOMIC DNA]</scope>
    <source>
        <strain evidence="8 9">IHB B 13600</strain>
    </source>
</reference>
<dbReference type="InterPro" id="IPR014438">
    <property type="entry name" value="Glucan_biosyn_MdoG/MdoD"/>
</dbReference>
<dbReference type="InterPro" id="IPR007444">
    <property type="entry name" value="Glucan_biosyn_MdoG_C"/>
</dbReference>
<protein>
    <recommendedName>
        <fullName evidence="7">Glucan biosynthesis periplasmic MdoG C-terminal domain-containing protein</fullName>
    </recommendedName>
</protein>
<dbReference type="STRING" id="376489.A5892_01580"/>
<dbReference type="PIRSF" id="PIRSF006281">
    <property type="entry name" value="MdoG"/>
    <property type="match status" value="1"/>
</dbReference>
<dbReference type="KEGG" id="haa:A5892_01580"/>
<dbReference type="InterPro" id="IPR014718">
    <property type="entry name" value="GH-type_carb-bd"/>
</dbReference>
<evidence type="ECO:0000256" key="6">
    <source>
        <dbReference type="SAM" id="SignalP"/>
    </source>
</evidence>
<gene>
    <name evidence="8" type="ORF">A5892_01580</name>
</gene>
<evidence type="ECO:0000256" key="4">
    <source>
        <dbReference type="ARBA" id="ARBA00022729"/>
    </source>
</evidence>
<evidence type="ECO:0000313" key="8">
    <source>
        <dbReference type="EMBL" id="ANF56313.1"/>
    </source>
</evidence>
<feature type="signal peptide" evidence="6">
    <location>
        <begin position="1"/>
        <end position="26"/>
    </location>
</feature>
<name>A0A172YAN6_9GAMM</name>
<accession>A0A172YAN6</accession>
<dbReference type="InterPro" id="IPR013783">
    <property type="entry name" value="Ig-like_fold"/>
</dbReference>
<dbReference type="Proteomes" id="UP000077875">
    <property type="component" value="Chromosome"/>
</dbReference>
<dbReference type="PANTHER" id="PTHR30504:SF3">
    <property type="entry name" value="GLUCANS BIOSYNTHESIS PROTEIN D"/>
    <property type="match status" value="1"/>
</dbReference>
<keyword evidence="9" id="KW-1185">Reference proteome</keyword>
<feature type="chain" id="PRO_5008004527" description="Glucan biosynthesis periplasmic MdoG C-terminal domain-containing protein" evidence="6">
    <location>
        <begin position="27"/>
        <end position="518"/>
    </location>
</feature>
<evidence type="ECO:0000313" key="9">
    <source>
        <dbReference type="Proteomes" id="UP000077875"/>
    </source>
</evidence>
<organism evidence="8 9">
    <name type="scientific">Halotalea alkalilenta</name>
    <dbReference type="NCBI Taxonomy" id="376489"/>
    <lineage>
        <taxon>Bacteria</taxon>
        <taxon>Pseudomonadati</taxon>
        <taxon>Pseudomonadota</taxon>
        <taxon>Gammaproteobacteria</taxon>
        <taxon>Oceanospirillales</taxon>
        <taxon>Halomonadaceae</taxon>
        <taxon>Halotalea</taxon>
    </lineage>
</organism>